<dbReference type="Proteomes" id="UP001160390">
    <property type="component" value="Unassembled WGS sequence"/>
</dbReference>
<reference evidence="2" key="1">
    <citation type="submission" date="2023-01" db="EMBL/GenBank/DDBJ databases">
        <authorList>
            <person name="Piombo E."/>
        </authorList>
    </citation>
    <scope>NUCLEOTIDE SEQUENCE</scope>
</reference>
<gene>
    <name evidence="2" type="ORF">CCHLO57077_00004546</name>
</gene>
<accession>A0AA35QE56</accession>
<dbReference type="EMBL" id="CABFNP030001338">
    <property type="protein sequence ID" value="CAI6100413.1"/>
    <property type="molecule type" value="Genomic_DNA"/>
</dbReference>
<keyword evidence="3" id="KW-1185">Reference proteome</keyword>
<evidence type="ECO:0000256" key="1">
    <source>
        <dbReference type="SAM" id="MobiDB-lite"/>
    </source>
</evidence>
<proteinExistence type="predicted"/>
<feature type="region of interest" description="Disordered" evidence="1">
    <location>
        <begin position="116"/>
        <end position="151"/>
    </location>
</feature>
<feature type="compositionally biased region" description="Basic and acidic residues" evidence="1">
    <location>
        <begin position="124"/>
        <end position="136"/>
    </location>
</feature>
<feature type="region of interest" description="Disordered" evidence="1">
    <location>
        <begin position="53"/>
        <end position="86"/>
    </location>
</feature>
<organism evidence="2 3">
    <name type="scientific">Clonostachys chloroleuca</name>
    <dbReference type="NCBI Taxonomy" id="1926264"/>
    <lineage>
        <taxon>Eukaryota</taxon>
        <taxon>Fungi</taxon>
        <taxon>Dikarya</taxon>
        <taxon>Ascomycota</taxon>
        <taxon>Pezizomycotina</taxon>
        <taxon>Sordariomycetes</taxon>
        <taxon>Hypocreomycetidae</taxon>
        <taxon>Hypocreales</taxon>
        <taxon>Bionectriaceae</taxon>
        <taxon>Clonostachys</taxon>
    </lineage>
</organism>
<name>A0AA35QE56_9HYPO</name>
<comment type="caution">
    <text evidence="2">The sequence shown here is derived from an EMBL/GenBank/DDBJ whole genome shotgun (WGS) entry which is preliminary data.</text>
</comment>
<evidence type="ECO:0000313" key="2">
    <source>
        <dbReference type="EMBL" id="CAI6100413.1"/>
    </source>
</evidence>
<evidence type="ECO:0000313" key="3">
    <source>
        <dbReference type="Proteomes" id="UP001160390"/>
    </source>
</evidence>
<sequence>MSTSLLFHCTTLTSSNSFFIVSILLSDSCTARTFDLLFFRLLTVGIIERQTQGQGTALPEPEEHDVAHLPPQLPDQHPAHQLSQHEVPRAREAGISVQLATGLVHEQVVAPVEALSGTGAGEQAGRERGGAAHGDGEDAGEVHTAGEGGEGGVRVAEAVEEDEDGGGGLRGRGKVEGVGEGGGEGLEVLCGGDSGGHCSGACDG</sequence>
<dbReference type="AlphaFoldDB" id="A0AA35QE56"/>
<protein>
    <submittedName>
        <fullName evidence="2">Uncharacterized protein</fullName>
    </submittedName>
</protein>